<dbReference type="OrthoDB" id="1103338at2759"/>
<evidence type="ECO:0000313" key="1">
    <source>
        <dbReference type="EMBL" id="VVB08380.1"/>
    </source>
</evidence>
<dbReference type="Proteomes" id="UP000489600">
    <property type="component" value="Unassembled WGS sequence"/>
</dbReference>
<keyword evidence="2" id="KW-1185">Reference proteome</keyword>
<proteinExistence type="predicted"/>
<gene>
    <name evidence="1" type="ORF">ANE_LOCUS18824</name>
</gene>
<protein>
    <recommendedName>
        <fullName evidence="3">DUF4283 domain-containing protein</fullName>
    </recommendedName>
</protein>
<evidence type="ECO:0008006" key="3">
    <source>
        <dbReference type="Google" id="ProtNLM"/>
    </source>
</evidence>
<dbReference type="AlphaFoldDB" id="A0A565C438"/>
<evidence type="ECO:0000313" key="2">
    <source>
        <dbReference type="Proteomes" id="UP000489600"/>
    </source>
</evidence>
<dbReference type="EMBL" id="CABITT030000006">
    <property type="protein sequence ID" value="VVB08380.1"/>
    <property type="molecule type" value="Genomic_DNA"/>
</dbReference>
<name>A0A565C438_9BRAS</name>
<accession>A0A565C438</accession>
<organism evidence="1 2">
    <name type="scientific">Arabis nemorensis</name>
    <dbReference type="NCBI Taxonomy" id="586526"/>
    <lineage>
        <taxon>Eukaryota</taxon>
        <taxon>Viridiplantae</taxon>
        <taxon>Streptophyta</taxon>
        <taxon>Embryophyta</taxon>
        <taxon>Tracheophyta</taxon>
        <taxon>Spermatophyta</taxon>
        <taxon>Magnoliopsida</taxon>
        <taxon>eudicotyledons</taxon>
        <taxon>Gunneridae</taxon>
        <taxon>Pentapetalae</taxon>
        <taxon>rosids</taxon>
        <taxon>malvids</taxon>
        <taxon>Brassicales</taxon>
        <taxon>Brassicaceae</taxon>
        <taxon>Arabideae</taxon>
        <taxon>Arabis</taxon>
    </lineage>
</organism>
<reference evidence="1" key="1">
    <citation type="submission" date="2019-07" db="EMBL/GenBank/DDBJ databases">
        <authorList>
            <person name="Dittberner H."/>
        </authorList>
    </citation>
    <scope>NUCLEOTIDE SEQUENCE [LARGE SCALE GENOMIC DNA]</scope>
</reference>
<comment type="caution">
    <text evidence="1">The sequence shown here is derived from an EMBL/GenBank/DDBJ whole genome shotgun (WGS) entry which is preliminary data.</text>
</comment>
<sequence length="87" mass="9900">MTDNLHAALGSMSLEDDEPITLPDSPRFRVLEANKISLLGHLLNAEYQSMAKMIEYMPTAWTVYDKVLGIALSRDRFQLTFNVRKIS</sequence>